<feature type="region of interest" description="Disordered" evidence="1">
    <location>
        <begin position="184"/>
        <end position="204"/>
    </location>
</feature>
<evidence type="ECO:0000313" key="3">
    <source>
        <dbReference type="EMBL" id="TCP52082.1"/>
    </source>
</evidence>
<sequence>MGHRSGRRGLATRAGRAASFALITVGALLLTGCADFEDQAAPSNWQEQAELTPEAGPEPQLPEDGDDQDSPQEELPETPESIPPPEGCTDFDPAVLATCLDTVSAVATLPGAGAEPSALAAERKSGRIMRVQQDAEPVQVSKLEVDGSGDGGLTGIALSPTYDEDQLIFAYVTTRTDNRVLRIAPDQPPEPVLTGIPKGSTGNRGALTSDADGALLVATGDGGNANAAQNPKSLAGKVLRIDGLGRPAPNNPDDGSRIISGGLHAPGGVCVSADGEQTWVTDRAQDKDLLYQVESGKPLGSADWTWPDRPGVAGCAVTADSVLVATSGAGNMQSLTLREDGTFEQTPNVFAEGESGYGKLSGVDALTDKAVVASTVNKDGGSPVSSDDRVVIIVQQDGGGGAD</sequence>
<comment type="caution">
    <text evidence="3">The sequence shown here is derived from an EMBL/GenBank/DDBJ whole genome shotgun (WGS) entry which is preliminary data.</text>
</comment>
<feature type="compositionally biased region" description="Acidic residues" evidence="1">
    <location>
        <begin position="61"/>
        <end position="77"/>
    </location>
</feature>
<gene>
    <name evidence="3" type="ORF">EV191_106248</name>
</gene>
<organism evidence="3 4">
    <name type="scientific">Tamaricihabitans halophyticus</name>
    <dbReference type="NCBI Taxonomy" id="1262583"/>
    <lineage>
        <taxon>Bacteria</taxon>
        <taxon>Bacillati</taxon>
        <taxon>Actinomycetota</taxon>
        <taxon>Actinomycetes</taxon>
        <taxon>Pseudonocardiales</taxon>
        <taxon>Pseudonocardiaceae</taxon>
        <taxon>Tamaricihabitans</taxon>
    </lineage>
</organism>
<feature type="region of interest" description="Disordered" evidence="1">
    <location>
        <begin position="40"/>
        <end position="92"/>
    </location>
</feature>
<dbReference type="PANTHER" id="PTHR19328">
    <property type="entry name" value="HEDGEHOG-INTERACTING PROTEIN"/>
    <property type="match status" value="1"/>
</dbReference>
<dbReference type="Gene3D" id="2.120.10.30">
    <property type="entry name" value="TolB, C-terminal domain"/>
    <property type="match status" value="1"/>
</dbReference>
<dbReference type="EMBL" id="SLXQ01000006">
    <property type="protein sequence ID" value="TCP52082.1"/>
    <property type="molecule type" value="Genomic_DNA"/>
</dbReference>
<dbReference type="PANTHER" id="PTHR19328:SF13">
    <property type="entry name" value="HIPL1 PROTEIN"/>
    <property type="match status" value="1"/>
</dbReference>
<dbReference type="SUPFAM" id="SSF63829">
    <property type="entry name" value="Calcium-dependent phosphotriesterase"/>
    <property type="match status" value="1"/>
</dbReference>
<keyword evidence="4" id="KW-1185">Reference proteome</keyword>
<dbReference type="InterPro" id="IPR012938">
    <property type="entry name" value="Glc/Sorbosone_DH"/>
</dbReference>
<dbReference type="AlphaFoldDB" id="A0A4R2QQP5"/>
<accession>A0A4R2QQP5</accession>
<dbReference type="InterPro" id="IPR011042">
    <property type="entry name" value="6-blade_b-propeller_TolB-like"/>
</dbReference>
<proteinExistence type="predicted"/>
<name>A0A4R2QQP5_9PSEU</name>
<dbReference type="PROSITE" id="PS51257">
    <property type="entry name" value="PROKAR_LIPOPROTEIN"/>
    <property type="match status" value="1"/>
</dbReference>
<dbReference type="OrthoDB" id="9770043at2"/>
<evidence type="ECO:0000259" key="2">
    <source>
        <dbReference type="Pfam" id="PF07995"/>
    </source>
</evidence>
<evidence type="ECO:0000313" key="4">
    <source>
        <dbReference type="Proteomes" id="UP000294911"/>
    </source>
</evidence>
<evidence type="ECO:0000256" key="1">
    <source>
        <dbReference type="SAM" id="MobiDB-lite"/>
    </source>
</evidence>
<feature type="domain" description="Glucose/Sorbosone dehydrogenase" evidence="2">
    <location>
        <begin position="117"/>
        <end position="300"/>
    </location>
</feature>
<reference evidence="3 4" key="1">
    <citation type="submission" date="2019-03" db="EMBL/GenBank/DDBJ databases">
        <title>Genomic Encyclopedia of Type Strains, Phase IV (KMG-IV): sequencing the most valuable type-strain genomes for metagenomic binning, comparative biology and taxonomic classification.</title>
        <authorList>
            <person name="Goeker M."/>
        </authorList>
    </citation>
    <scope>NUCLEOTIDE SEQUENCE [LARGE SCALE GENOMIC DNA]</scope>
    <source>
        <strain evidence="3 4">DSM 45765</strain>
    </source>
</reference>
<protein>
    <submittedName>
        <fullName evidence="3">Glucose/sorbosone dehydrogenase</fullName>
    </submittedName>
</protein>
<dbReference type="Pfam" id="PF07995">
    <property type="entry name" value="GSDH"/>
    <property type="match status" value="1"/>
</dbReference>
<dbReference type="Proteomes" id="UP000294911">
    <property type="component" value="Unassembled WGS sequence"/>
</dbReference>